<evidence type="ECO:0000313" key="1">
    <source>
        <dbReference type="EMBL" id="GAI60331.1"/>
    </source>
</evidence>
<protein>
    <submittedName>
        <fullName evidence="1">Uncharacterized protein</fullName>
    </submittedName>
</protein>
<comment type="caution">
    <text evidence="1">The sequence shown here is derived from an EMBL/GenBank/DDBJ whole genome shotgun (WGS) entry which is preliminary data.</text>
</comment>
<dbReference type="EMBL" id="BARW01004147">
    <property type="protein sequence ID" value="GAI60331.1"/>
    <property type="molecule type" value="Genomic_DNA"/>
</dbReference>
<accession>X1QZQ9</accession>
<reference evidence="1" key="1">
    <citation type="journal article" date="2014" name="Front. Microbiol.">
        <title>High frequency of phylogenetically diverse reductive dehalogenase-homologous genes in deep subseafloor sedimentary metagenomes.</title>
        <authorList>
            <person name="Kawai M."/>
            <person name="Futagami T."/>
            <person name="Toyoda A."/>
            <person name="Takaki Y."/>
            <person name="Nishi S."/>
            <person name="Hori S."/>
            <person name="Arai W."/>
            <person name="Tsubouchi T."/>
            <person name="Morono Y."/>
            <person name="Uchiyama I."/>
            <person name="Ito T."/>
            <person name="Fujiyama A."/>
            <person name="Inagaki F."/>
            <person name="Takami H."/>
        </authorList>
    </citation>
    <scope>NUCLEOTIDE SEQUENCE</scope>
    <source>
        <strain evidence="1">Expedition CK06-06</strain>
    </source>
</reference>
<gene>
    <name evidence="1" type="ORF">S12H4_09951</name>
</gene>
<sequence>MERVCAWCGKVLGYRKGGAKGDITHGMCKACKAKYLTLGYRQSAVKSSYLLGDMTLRWVGAETKKEG</sequence>
<organism evidence="1">
    <name type="scientific">marine sediment metagenome</name>
    <dbReference type="NCBI Taxonomy" id="412755"/>
    <lineage>
        <taxon>unclassified sequences</taxon>
        <taxon>metagenomes</taxon>
        <taxon>ecological metagenomes</taxon>
    </lineage>
</organism>
<proteinExistence type="predicted"/>
<dbReference type="AlphaFoldDB" id="X1QZQ9"/>
<name>X1QZQ9_9ZZZZ</name>